<dbReference type="eggNOG" id="COG0086">
    <property type="taxonomic scope" value="Bacteria"/>
</dbReference>
<evidence type="ECO:0000313" key="1">
    <source>
        <dbReference type="EMBL" id="GAK97991.1"/>
    </source>
</evidence>
<dbReference type="RefSeq" id="WP_052510414.1">
    <property type="nucleotide sequence ID" value="NZ_BBML01000008.1"/>
</dbReference>
<dbReference type="AlphaFoldDB" id="A0A090QRC1"/>
<dbReference type="STRING" id="319236.BST91_00920"/>
<name>A0A090QRC1_9FLAO</name>
<keyword evidence="2" id="KW-1185">Reference proteome</keyword>
<proteinExistence type="predicted"/>
<sequence length="361" mass="41291">MRTGLLWISFITYLLCTAAGFAQEKTNTVDNWKYQDSLSNDKQYPKYYQKKIDDLNSLHQLYESELRTELKEYVEKVNKDLEKGKISADKAQELKRERAAQVAALITSHKKRIEAEKDFVVTEAEKGGSLSISTKGVEISLNGENLQREKKKFIKTQRGFSLSLGYNFLNGDNLGINDFSYPNNNYIAFGPSWLTQLDEKNHIRIRYGIEYQSHGLELNGNRIFTPNTDDTMVAPIGFSVEKAKFRQDQLMVPVHFEFGGTEKREYEDGRVRFTSDNSWKVGIGGFAGLNLSSRLKLKYEENGRDIKQTTINAFENNVFFYGLDAYIGKGNISFFGRMNLNDVFKSGSVDGQYVSFGIRFI</sequence>
<protein>
    <submittedName>
        <fullName evidence="1">Uncharacterized protein</fullName>
    </submittedName>
</protein>
<dbReference type="Proteomes" id="UP000029221">
    <property type="component" value="Unassembled WGS sequence"/>
</dbReference>
<gene>
    <name evidence="1" type="ORF">JCM19294_1613</name>
</gene>
<comment type="caution">
    <text evidence="1">The sequence shown here is derived from an EMBL/GenBank/DDBJ whole genome shotgun (WGS) entry which is preliminary data.</text>
</comment>
<reference evidence="1" key="1">
    <citation type="journal article" date="2014" name="Genome Announc.">
        <title>Draft Genome Sequences of Marine Flavobacterium Nonlabens Strains NR17, NR24, NR27, NR32, NR33, and Ara13.</title>
        <authorList>
            <person name="Nakanishi M."/>
            <person name="Meirelles P."/>
            <person name="Suzuki R."/>
            <person name="Takatani N."/>
            <person name="Mino S."/>
            <person name="Suda W."/>
            <person name="Oshima K."/>
            <person name="Hattori M."/>
            <person name="Ohkuma M."/>
            <person name="Hosokawa M."/>
            <person name="Miyashita K."/>
            <person name="Thompson F.L."/>
            <person name="Niwa A."/>
            <person name="Sawabe T."/>
            <person name="Sawabe T."/>
        </authorList>
    </citation>
    <scope>NUCLEOTIDE SEQUENCE [LARGE SCALE GENOMIC DNA]</scope>
    <source>
        <strain evidence="1">JCM 19294</strain>
    </source>
</reference>
<evidence type="ECO:0000313" key="2">
    <source>
        <dbReference type="Proteomes" id="UP000029221"/>
    </source>
</evidence>
<organism evidence="1 2">
    <name type="scientific">Nonlabens tegetincola</name>
    <dbReference type="NCBI Taxonomy" id="323273"/>
    <lineage>
        <taxon>Bacteria</taxon>
        <taxon>Pseudomonadati</taxon>
        <taxon>Bacteroidota</taxon>
        <taxon>Flavobacteriia</taxon>
        <taxon>Flavobacteriales</taxon>
        <taxon>Flavobacteriaceae</taxon>
        <taxon>Nonlabens</taxon>
    </lineage>
</organism>
<dbReference type="EMBL" id="BBML01000008">
    <property type="protein sequence ID" value="GAK97991.1"/>
    <property type="molecule type" value="Genomic_DNA"/>
</dbReference>
<accession>A0A090QRC1</accession>